<accession>A0A2L2TUQ2</accession>
<sequence length="136" mass="15472">MDIASLIEYSTWTLQRPLAPANDQHQNTANEPNETNNISSPTVRTLKYTLPTWFRHSLAVHVVDFRASHNDEGDRGDIPSAVIQLLGTHHLLIEEEPDDWYIDDRGVFQERGRDQTVVQDTIYCGISTIVKRKSDG</sequence>
<dbReference type="EMBL" id="LN649229">
    <property type="protein sequence ID" value="CEI63995.1"/>
    <property type="molecule type" value="Genomic_DNA"/>
</dbReference>
<dbReference type="AlphaFoldDB" id="A0A2L2TUQ2"/>
<evidence type="ECO:0000313" key="1">
    <source>
        <dbReference type="EMBL" id="CEI63995.1"/>
    </source>
</evidence>
<reference evidence="2" key="1">
    <citation type="submission" date="2014-10" db="EMBL/GenBank/DDBJ databases">
        <authorList>
            <person name="King R."/>
        </authorList>
    </citation>
    <scope>NUCLEOTIDE SEQUENCE [LARGE SCALE GENOMIC DNA]</scope>
    <source>
        <strain evidence="2">A3/5</strain>
    </source>
</reference>
<protein>
    <submittedName>
        <fullName evidence="1">Uncharacterized protein</fullName>
    </submittedName>
</protein>
<proteinExistence type="predicted"/>
<keyword evidence="2" id="KW-1185">Reference proteome</keyword>
<dbReference type="Proteomes" id="UP000245910">
    <property type="component" value="Chromosome I"/>
</dbReference>
<evidence type="ECO:0000313" key="2">
    <source>
        <dbReference type="Proteomes" id="UP000245910"/>
    </source>
</evidence>
<organism evidence="1 2">
    <name type="scientific">Fusarium venenatum</name>
    <dbReference type="NCBI Taxonomy" id="56646"/>
    <lineage>
        <taxon>Eukaryota</taxon>
        <taxon>Fungi</taxon>
        <taxon>Dikarya</taxon>
        <taxon>Ascomycota</taxon>
        <taxon>Pezizomycotina</taxon>
        <taxon>Sordariomycetes</taxon>
        <taxon>Hypocreomycetidae</taxon>
        <taxon>Hypocreales</taxon>
        <taxon>Nectriaceae</taxon>
        <taxon>Fusarium</taxon>
    </lineage>
</organism>
<name>A0A2L2TUQ2_9HYPO</name>